<keyword evidence="3" id="KW-1185">Reference proteome</keyword>
<evidence type="ECO:0000313" key="3">
    <source>
        <dbReference type="Proteomes" id="UP000740883"/>
    </source>
</evidence>
<evidence type="ECO:0000256" key="1">
    <source>
        <dbReference type="SAM" id="Phobius"/>
    </source>
</evidence>
<gene>
    <name evidence="2" type="ORF">NGRA_2214</name>
</gene>
<keyword evidence="1" id="KW-0472">Membrane</keyword>
<sequence>MDQKPTESTDSKIPVLVEISNIMRSLLVRYGSQNIYMYTFCGIGAYLLFLGIMTRKISLSVILTILIAYYAESISNSIATANPEELGEGFFRKVHDICKKISEMIENNYVMMLACSFILSSILIALIGTIKYVLAFIAIYLFYNTYVSYFVGGDKLTQWLFFGATILLLFVVVVLFGKLFQWFLIILYSFTGTLIFLVTLQYIFQLDIGIVEMVEEMGNNFILEVFPNGALLFCVFCIGGATIQLLFIPSISFL</sequence>
<evidence type="ECO:0000313" key="2">
    <source>
        <dbReference type="EMBL" id="KAF9762108.1"/>
    </source>
</evidence>
<proteinExistence type="predicted"/>
<comment type="caution">
    <text evidence="2">The sequence shown here is derived from an EMBL/GenBank/DDBJ whole genome shotgun (WGS) entry which is preliminary data.</text>
</comment>
<name>A0A9P6GXK5_9MICR</name>
<reference evidence="2 3" key="1">
    <citation type="journal article" date="2020" name="Genome Biol. Evol.">
        <title>Comparative genomics of strictly vertically transmitted, feminizing microsporidia endosymbionts of amphipod crustaceans.</title>
        <authorList>
            <person name="Cormier A."/>
            <person name="Chebbi M.A."/>
            <person name="Giraud I."/>
            <person name="Wattier R."/>
            <person name="Teixeira M."/>
            <person name="Gilbert C."/>
            <person name="Rigaud T."/>
            <person name="Cordaux R."/>
        </authorList>
    </citation>
    <scope>NUCLEOTIDE SEQUENCE [LARGE SCALE GENOMIC DNA]</scope>
    <source>
        <strain evidence="2 3">Ou3-Ou53</strain>
    </source>
</reference>
<organism evidence="2 3">
    <name type="scientific">Nosema granulosis</name>
    <dbReference type="NCBI Taxonomy" id="83296"/>
    <lineage>
        <taxon>Eukaryota</taxon>
        <taxon>Fungi</taxon>
        <taxon>Fungi incertae sedis</taxon>
        <taxon>Microsporidia</taxon>
        <taxon>Nosematidae</taxon>
        <taxon>Nosema</taxon>
    </lineage>
</organism>
<dbReference type="AlphaFoldDB" id="A0A9P6GXK5"/>
<feature type="transmembrane region" description="Helical" evidence="1">
    <location>
        <begin position="133"/>
        <end position="152"/>
    </location>
</feature>
<feature type="transmembrane region" description="Helical" evidence="1">
    <location>
        <begin position="182"/>
        <end position="204"/>
    </location>
</feature>
<feature type="transmembrane region" description="Helical" evidence="1">
    <location>
        <begin position="159"/>
        <end position="176"/>
    </location>
</feature>
<keyword evidence="1" id="KW-0812">Transmembrane</keyword>
<dbReference type="OrthoDB" id="2200029at2759"/>
<dbReference type="Proteomes" id="UP000740883">
    <property type="component" value="Unassembled WGS sequence"/>
</dbReference>
<dbReference type="EMBL" id="SBJO01000210">
    <property type="protein sequence ID" value="KAF9762108.1"/>
    <property type="molecule type" value="Genomic_DNA"/>
</dbReference>
<feature type="transmembrane region" description="Helical" evidence="1">
    <location>
        <begin position="109"/>
        <end position="127"/>
    </location>
</feature>
<feature type="transmembrane region" description="Helical" evidence="1">
    <location>
        <begin position="35"/>
        <end position="53"/>
    </location>
</feature>
<keyword evidence="1" id="KW-1133">Transmembrane helix</keyword>
<feature type="transmembrane region" description="Helical" evidence="1">
    <location>
        <begin position="225"/>
        <end position="248"/>
    </location>
</feature>
<accession>A0A9P6GXK5</accession>
<protein>
    <submittedName>
        <fullName evidence="2">Uncharacterized protein</fullName>
    </submittedName>
</protein>